<evidence type="ECO:0000313" key="9">
    <source>
        <dbReference type="Proteomes" id="UP001597326"/>
    </source>
</evidence>
<comment type="function">
    <text evidence="6">Catalyzes the thiamine diphosphate-dependent decarboxylation of 2-oxoglutarate and the subsequent addition of the resulting succinic semialdehyde-thiamine pyrophosphate anion to isochorismate to yield 2-succinyl-5-enolpyruvyl-6-hydroxy-3-cyclohexene-1-carboxylate (SEPHCHC).</text>
</comment>
<keyword evidence="3 6" id="KW-0460">Magnesium</keyword>
<gene>
    <name evidence="6 8" type="primary">menD</name>
    <name evidence="8" type="ORF">ACFSCS_08325</name>
</gene>
<accession>A0ABW4RWI0</accession>
<keyword evidence="4 6" id="KW-0786">Thiamine pyrophosphate</keyword>
<evidence type="ECO:0000256" key="2">
    <source>
        <dbReference type="ARBA" id="ARBA00022723"/>
    </source>
</evidence>
<reference evidence="9" key="1">
    <citation type="journal article" date="2019" name="Int. J. Syst. Evol. Microbiol.">
        <title>The Global Catalogue of Microorganisms (GCM) 10K type strain sequencing project: providing services to taxonomists for standard genome sequencing and annotation.</title>
        <authorList>
            <consortium name="The Broad Institute Genomics Platform"/>
            <consortium name="The Broad Institute Genome Sequencing Center for Infectious Disease"/>
            <person name="Wu L."/>
            <person name="Ma J."/>
        </authorList>
    </citation>
    <scope>NUCLEOTIDE SEQUENCE [LARGE SCALE GENOMIC DNA]</scope>
    <source>
        <strain evidence="9">CAIM 431</strain>
    </source>
</reference>
<evidence type="ECO:0000256" key="3">
    <source>
        <dbReference type="ARBA" id="ARBA00022842"/>
    </source>
</evidence>
<dbReference type="InterPro" id="IPR029061">
    <property type="entry name" value="THDP-binding"/>
</dbReference>
<comment type="caution">
    <text evidence="8">The sequence shown here is derived from an EMBL/GenBank/DDBJ whole genome shotgun (WGS) entry which is preliminary data.</text>
</comment>
<dbReference type="InterPro" id="IPR004433">
    <property type="entry name" value="MenaQ_synth_MenD"/>
</dbReference>
<dbReference type="InterPro" id="IPR012001">
    <property type="entry name" value="Thiamin_PyroP_enz_TPP-bd_dom"/>
</dbReference>
<dbReference type="EC" id="2.2.1.9" evidence="6"/>
<evidence type="ECO:0000256" key="4">
    <source>
        <dbReference type="ARBA" id="ARBA00023052"/>
    </source>
</evidence>
<comment type="similarity">
    <text evidence="6">Belongs to the TPP enzyme family. MenD subfamily.</text>
</comment>
<dbReference type="PANTHER" id="PTHR42916">
    <property type="entry name" value="2-SUCCINYL-5-ENOLPYRUVYL-6-HYDROXY-3-CYCLOHEXENE-1-CARBOXYLATE SYNTHASE"/>
    <property type="match status" value="1"/>
</dbReference>
<evidence type="ECO:0000313" key="8">
    <source>
        <dbReference type="EMBL" id="MFD1890189.1"/>
    </source>
</evidence>
<protein>
    <recommendedName>
        <fullName evidence="6">2-succinyl-5-enolpyruvyl-6-hydroxy-3-cyclohexene-1-carboxylate synthase</fullName>
        <shortName evidence="6">SEPHCHC synthase</shortName>
        <ecNumber evidence="6">2.2.1.9</ecNumber>
    </recommendedName>
    <alternativeName>
        <fullName evidence="6">Menaquinone biosynthesis protein MenD</fullName>
    </alternativeName>
</protein>
<keyword evidence="9" id="KW-1185">Reference proteome</keyword>
<comment type="pathway">
    <text evidence="6">Quinol/quinone metabolism; 1,4-dihydroxy-2-naphthoate biosynthesis; 1,4-dihydroxy-2-naphthoate from chorismate: step 2/7.</text>
</comment>
<dbReference type="SUPFAM" id="SSF52518">
    <property type="entry name" value="Thiamin diphosphate-binding fold (THDP-binding)"/>
    <property type="match status" value="2"/>
</dbReference>
<comment type="catalytic activity">
    <reaction evidence="6">
        <text>isochorismate + 2-oxoglutarate + H(+) = 5-enolpyruvoyl-6-hydroxy-2-succinyl-cyclohex-3-ene-1-carboxylate + CO2</text>
        <dbReference type="Rhea" id="RHEA:25593"/>
        <dbReference type="ChEBI" id="CHEBI:15378"/>
        <dbReference type="ChEBI" id="CHEBI:16526"/>
        <dbReference type="ChEBI" id="CHEBI:16810"/>
        <dbReference type="ChEBI" id="CHEBI:29780"/>
        <dbReference type="ChEBI" id="CHEBI:58818"/>
        <dbReference type="EC" id="2.2.1.9"/>
    </reaction>
</comment>
<comment type="pathway">
    <text evidence="6">Quinol/quinone metabolism; menaquinone biosynthesis.</text>
</comment>
<evidence type="ECO:0000256" key="1">
    <source>
        <dbReference type="ARBA" id="ARBA00022679"/>
    </source>
</evidence>
<dbReference type="Proteomes" id="UP001597326">
    <property type="component" value="Unassembled WGS sequence"/>
</dbReference>
<evidence type="ECO:0000259" key="7">
    <source>
        <dbReference type="Pfam" id="PF02776"/>
    </source>
</evidence>
<dbReference type="PIRSF" id="PIRSF004983">
    <property type="entry name" value="MenD"/>
    <property type="match status" value="1"/>
</dbReference>
<evidence type="ECO:0000256" key="6">
    <source>
        <dbReference type="HAMAP-Rule" id="MF_01659"/>
    </source>
</evidence>
<name>A0ABW4RWI0_9ACTN</name>
<dbReference type="CDD" id="cd02009">
    <property type="entry name" value="TPP_SHCHC_synthase"/>
    <property type="match status" value="1"/>
</dbReference>
<evidence type="ECO:0000256" key="5">
    <source>
        <dbReference type="ARBA" id="ARBA00023211"/>
    </source>
</evidence>
<dbReference type="NCBIfam" id="TIGR00173">
    <property type="entry name" value="menD"/>
    <property type="match status" value="1"/>
</dbReference>
<feature type="domain" description="Thiamine pyrophosphate enzyme N-terminal TPP-binding" evidence="7">
    <location>
        <begin position="10"/>
        <end position="123"/>
    </location>
</feature>
<keyword evidence="6" id="KW-0474">Menaquinone biosynthesis</keyword>
<comment type="cofactor">
    <cofactor evidence="6">
        <name>Mg(2+)</name>
        <dbReference type="ChEBI" id="CHEBI:18420"/>
    </cofactor>
    <cofactor evidence="6">
        <name>Mn(2+)</name>
        <dbReference type="ChEBI" id="CHEBI:29035"/>
    </cofactor>
</comment>
<dbReference type="RefSeq" id="WP_343873186.1">
    <property type="nucleotide sequence ID" value="NZ_BAAAIX010000014.1"/>
</dbReference>
<dbReference type="EMBL" id="JBHUFZ010000017">
    <property type="protein sequence ID" value="MFD1890189.1"/>
    <property type="molecule type" value="Genomic_DNA"/>
</dbReference>
<dbReference type="PANTHER" id="PTHR42916:SF1">
    <property type="entry name" value="PROTEIN PHYLLO, CHLOROPLASTIC"/>
    <property type="match status" value="1"/>
</dbReference>
<keyword evidence="5 6" id="KW-0464">Manganese</keyword>
<sequence length="545" mass="57896">MSSWLLALTVVEQLRQTGVRRVVLAPGSRNAPLSIALERASRAGEVELHVRIDERSAGFLALGMAKASGDPVAVVTTSGTAVANLAPAVMEANHAGVGLLLLTADRPVSMINSGANQTADQAGLFGNQVRAAVRLSSRTGDVAAWRFQLRHAVVAAQGVRSRQPGPVQVNLAFDEPLMPTDEQLDRPPSWQVDASLPSPPVRLPAGPRTVVLAGDAPPALGRRAHQVAEAAGVPLLAEPSSNARFGRAISSYRLLLGKQELGGEIERVVVFGHPTLSRPVTQLLRRRDVEVVVVSGRAGWADPGFSVQRVVDDVELEPVDEPQRHWFHRWLTADLDLQTRIELAERPENRFDEPPLSGHAVARAVVRATAGGQLVLGSSNPVRDADLAPTDPQLAPATVWANRGLAGIDGVVSTAAGVALATGEPTTCLLGDLTFLHDAGGLWLGTLEQAARLRLVVVDDRGGSIFHTLEQGGEAHAESFERVFGTPHAADIAGLGAAHGWQVAQVELADELRGRLAVPPRGPEVLVVRVSRTDRRAWAQRHAAL</sequence>
<keyword evidence="1 6" id="KW-0808">Transferase</keyword>
<dbReference type="Pfam" id="PF02776">
    <property type="entry name" value="TPP_enzyme_N"/>
    <property type="match status" value="1"/>
</dbReference>
<dbReference type="Gene3D" id="3.40.50.970">
    <property type="match status" value="2"/>
</dbReference>
<dbReference type="CDD" id="cd07037">
    <property type="entry name" value="TPP_PYR_MenD"/>
    <property type="match status" value="1"/>
</dbReference>
<proteinExistence type="inferred from homology"/>
<dbReference type="GO" id="GO:0070204">
    <property type="term" value="F:2-succinyl-5-enolpyruvyl-6-hydroxy-3-cyclohexene-1-carboxylic-acid synthase activity"/>
    <property type="evidence" value="ECO:0007669"/>
    <property type="project" value="UniProtKB-EC"/>
</dbReference>
<keyword evidence="2 6" id="KW-0479">Metal-binding</keyword>
<dbReference type="HAMAP" id="MF_01659">
    <property type="entry name" value="MenD"/>
    <property type="match status" value="1"/>
</dbReference>
<organism evidence="8 9">
    <name type="scientific">Luteococcus peritonei</name>
    <dbReference type="NCBI Taxonomy" id="88874"/>
    <lineage>
        <taxon>Bacteria</taxon>
        <taxon>Bacillati</taxon>
        <taxon>Actinomycetota</taxon>
        <taxon>Actinomycetes</taxon>
        <taxon>Propionibacteriales</taxon>
        <taxon>Propionibacteriaceae</taxon>
        <taxon>Luteococcus</taxon>
    </lineage>
</organism>
<dbReference type="Gene3D" id="3.40.50.1220">
    <property type="entry name" value="TPP-binding domain"/>
    <property type="match status" value="1"/>
</dbReference>
<comment type="cofactor">
    <cofactor evidence="6">
        <name>thiamine diphosphate</name>
        <dbReference type="ChEBI" id="CHEBI:58937"/>
    </cofactor>
    <text evidence="6">Binds 1 thiamine pyrophosphate per subunit.</text>
</comment>
<comment type="subunit">
    <text evidence="6">Homodimer.</text>
</comment>